<dbReference type="PANTHER" id="PTHR46621:SF1">
    <property type="entry name" value="SNRNA-ACTIVATING PROTEIN COMPLEX SUBUNIT 4"/>
    <property type="match status" value="1"/>
</dbReference>
<feature type="compositionally biased region" description="Basic residues" evidence="5">
    <location>
        <begin position="461"/>
        <end position="471"/>
    </location>
</feature>
<dbReference type="KEGG" id="pco:PHACADRAFT_170024"/>
<dbReference type="AlphaFoldDB" id="K5W6A6"/>
<feature type="domain" description="HTH myb-type" evidence="8">
    <location>
        <begin position="293"/>
        <end position="347"/>
    </location>
</feature>
<dbReference type="CDD" id="cd00167">
    <property type="entry name" value="SANT"/>
    <property type="match status" value="4"/>
</dbReference>
<evidence type="ECO:0000256" key="5">
    <source>
        <dbReference type="SAM" id="MobiDB-lite"/>
    </source>
</evidence>
<dbReference type="PROSITE" id="PS51294">
    <property type="entry name" value="HTH_MYB"/>
    <property type="match status" value="3"/>
</dbReference>
<feature type="compositionally biased region" description="Polar residues" evidence="5">
    <location>
        <begin position="655"/>
        <end position="666"/>
    </location>
</feature>
<feature type="domain" description="HTH myb-type" evidence="8">
    <location>
        <begin position="248"/>
        <end position="292"/>
    </location>
</feature>
<evidence type="ECO:0000256" key="3">
    <source>
        <dbReference type="ARBA" id="ARBA00023163"/>
    </source>
</evidence>
<evidence type="ECO:0000259" key="6">
    <source>
        <dbReference type="PROSITE" id="PS50090"/>
    </source>
</evidence>
<evidence type="ECO:0000256" key="4">
    <source>
        <dbReference type="ARBA" id="ARBA00023242"/>
    </source>
</evidence>
<feature type="region of interest" description="Disordered" evidence="5">
    <location>
        <begin position="397"/>
        <end position="666"/>
    </location>
</feature>
<feature type="domain" description="Myb-like" evidence="6">
    <location>
        <begin position="293"/>
        <end position="343"/>
    </location>
</feature>
<sequence length="666" mass="73609">MSSSSSTPPTVRELTQEVLQANKDHQYALKVYTERLEAELEAVDKLLAAAQAPNDEPDVDVGGHLELAGAAKALGPIPPEIAPGDHPFAEDVAKRRQYIQCTAVHSMKSPDLEALADAVYSENHRICALEAQRRGQQPFIALNGHSQPFIEQNKEGINWERVAQKVSATGPSGVSRTAVECEIRWLGERHPDFCHSPWPQSEIAKVKELVGNSKEGEVDWVEIAAKLGTRRTPIDCMRHAITRKQHVWTPESDQRLLEMVKVYGTENWLLVARQISEDATAAQCQNRYQRTLDPNLRRGPWTPEEDERLKRAVDVFGRSWMDVCTFVPTRSNEQCRDRWQESVNPTVSRTRWSEEEDQMLLSACEQLGEKWKEVSLRVGGGRTDNICRHRHALLMKRKAKQTASSSPALPDSGVSAPEPVAGPSQPRRQARAQAVQQEPRPKPGADASSTEETGTSVPQRAKPKPRARAKRAQAAQPEAVFATPNTSRDGTAAGFGQAVDSQSRDTSAGPVSLTIESTETQSGNTGTRVKQVTDGAVSSIPTRESTQKSEQPKQRRGRSPKAESKTPRPEPGEPAVKRRRMRQVSRCAIEGGDNGPREVRHSEHPVGTPDQASQHVEAHTGLTHDNLEEPPQKVAAPRPKALRGRAKRANPPQPTRQSARLRNVRS</sequence>
<evidence type="ECO:0000256" key="1">
    <source>
        <dbReference type="ARBA" id="ARBA00023015"/>
    </source>
</evidence>
<dbReference type="InParanoid" id="K5W6A6"/>
<dbReference type="PROSITE" id="PS51293">
    <property type="entry name" value="SANT"/>
    <property type="match status" value="1"/>
</dbReference>
<dbReference type="RefSeq" id="XP_007392014.1">
    <property type="nucleotide sequence ID" value="XM_007391952.1"/>
</dbReference>
<accession>K5W6A6</accession>
<dbReference type="InterPro" id="IPR051575">
    <property type="entry name" value="Myb-like_DNA-bd"/>
</dbReference>
<dbReference type="InterPro" id="IPR017884">
    <property type="entry name" value="SANT_dom"/>
</dbReference>
<evidence type="ECO:0000313" key="10">
    <source>
        <dbReference type="Proteomes" id="UP000008370"/>
    </source>
</evidence>
<dbReference type="SMART" id="SM00717">
    <property type="entry name" value="SANT"/>
    <property type="match status" value="5"/>
</dbReference>
<gene>
    <name evidence="9" type="ORF">PHACADRAFT_170024</name>
</gene>
<dbReference type="HOGENOM" id="CLU_022146_0_0_1"/>
<dbReference type="OrthoDB" id="2143914at2759"/>
<dbReference type="Pfam" id="PF00249">
    <property type="entry name" value="Myb_DNA-binding"/>
    <property type="match status" value="1"/>
</dbReference>
<feature type="domain" description="HTH myb-type" evidence="8">
    <location>
        <begin position="349"/>
        <end position="399"/>
    </location>
</feature>
<feature type="domain" description="SANT" evidence="7">
    <location>
        <begin position="296"/>
        <end position="344"/>
    </location>
</feature>
<dbReference type="PROSITE" id="PS50090">
    <property type="entry name" value="MYB_LIKE"/>
    <property type="match status" value="3"/>
</dbReference>
<feature type="compositionally biased region" description="Polar residues" evidence="5">
    <location>
        <begin position="514"/>
        <end position="530"/>
    </location>
</feature>
<dbReference type="InterPro" id="IPR009057">
    <property type="entry name" value="Homeodomain-like_sf"/>
</dbReference>
<dbReference type="GO" id="GO:0000978">
    <property type="term" value="F:RNA polymerase II cis-regulatory region sequence-specific DNA binding"/>
    <property type="evidence" value="ECO:0007669"/>
    <property type="project" value="TreeGrafter"/>
</dbReference>
<dbReference type="PANTHER" id="PTHR46621">
    <property type="entry name" value="SNRNA-ACTIVATING PROTEIN COMPLEX SUBUNIT 4"/>
    <property type="match status" value="1"/>
</dbReference>
<dbReference type="GO" id="GO:0019185">
    <property type="term" value="C:snRNA-activating protein complex"/>
    <property type="evidence" value="ECO:0007669"/>
    <property type="project" value="TreeGrafter"/>
</dbReference>
<feature type="domain" description="Myb-like" evidence="6">
    <location>
        <begin position="344"/>
        <end position="395"/>
    </location>
</feature>
<reference evidence="9 10" key="1">
    <citation type="journal article" date="2012" name="BMC Genomics">
        <title>Comparative genomics of the white-rot fungi, Phanerochaete carnosa and P. chrysosporium, to elucidate the genetic basis of the distinct wood types they colonize.</title>
        <authorList>
            <person name="Suzuki H."/>
            <person name="MacDonald J."/>
            <person name="Syed K."/>
            <person name="Salamov A."/>
            <person name="Hori C."/>
            <person name="Aerts A."/>
            <person name="Henrissat B."/>
            <person name="Wiebenga A."/>
            <person name="vanKuyk P.A."/>
            <person name="Barry K."/>
            <person name="Lindquist E."/>
            <person name="LaButti K."/>
            <person name="Lapidus A."/>
            <person name="Lucas S."/>
            <person name="Coutinho P."/>
            <person name="Gong Y."/>
            <person name="Samejima M."/>
            <person name="Mahadevan R."/>
            <person name="Abou-Zaid M."/>
            <person name="de Vries R.P."/>
            <person name="Igarashi K."/>
            <person name="Yadav J.S."/>
            <person name="Grigoriev I.V."/>
            <person name="Master E.R."/>
        </authorList>
    </citation>
    <scope>NUCLEOTIDE SEQUENCE [LARGE SCALE GENOMIC DNA]</scope>
    <source>
        <strain evidence="9 10">HHB-10118-sp</strain>
    </source>
</reference>
<keyword evidence="4" id="KW-0539">Nucleus</keyword>
<name>K5W6A6_PHACS</name>
<feature type="domain" description="Myb-like" evidence="6">
    <location>
        <begin position="240"/>
        <end position="292"/>
    </location>
</feature>
<dbReference type="GO" id="GO:0042796">
    <property type="term" value="P:snRNA transcription by RNA polymerase III"/>
    <property type="evidence" value="ECO:0007669"/>
    <property type="project" value="TreeGrafter"/>
</dbReference>
<keyword evidence="3" id="KW-0804">Transcription</keyword>
<evidence type="ECO:0000259" key="8">
    <source>
        <dbReference type="PROSITE" id="PS51294"/>
    </source>
</evidence>
<protein>
    <submittedName>
        <fullName evidence="9">Uncharacterized protein</fullName>
    </submittedName>
</protein>
<feature type="compositionally biased region" description="Low complexity" evidence="5">
    <location>
        <begin position="421"/>
        <end position="438"/>
    </location>
</feature>
<dbReference type="Proteomes" id="UP000008370">
    <property type="component" value="Unassembled WGS sequence"/>
</dbReference>
<dbReference type="GO" id="GO:0001006">
    <property type="term" value="F:RNA polymerase III type 3 promoter sequence-specific DNA binding"/>
    <property type="evidence" value="ECO:0007669"/>
    <property type="project" value="TreeGrafter"/>
</dbReference>
<feature type="compositionally biased region" description="Basic and acidic residues" evidence="5">
    <location>
        <begin position="595"/>
        <end position="604"/>
    </location>
</feature>
<dbReference type="GeneID" id="18909495"/>
<keyword evidence="2" id="KW-0238">DNA-binding</keyword>
<dbReference type="GO" id="GO:0042795">
    <property type="term" value="P:snRNA transcription by RNA polymerase II"/>
    <property type="evidence" value="ECO:0007669"/>
    <property type="project" value="TreeGrafter"/>
</dbReference>
<evidence type="ECO:0000259" key="7">
    <source>
        <dbReference type="PROSITE" id="PS51293"/>
    </source>
</evidence>
<keyword evidence="1" id="KW-0805">Transcription regulation</keyword>
<dbReference type="Gene3D" id="1.10.10.60">
    <property type="entry name" value="Homeodomain-like"/>
    <property type="match status" value="3"/>
</dbReference>
<evidence type="ECO:0000313" key="9">
    <source>
        <dbReference type="EMBL" id="EKM59453.1"/>
    </source>
</evidence>
<proteinExistence type="predicted"/>
<feature type="compositionally biased region" description="Polar residues" evidence="5">
    <location>
        <begin position="447"/>
        <end position="457"/>
    </location>
</feature>
<dbReference type="InterPro" id="IPR001005">
    <property type="entry name" value="SANT/Myb"/>
</dbReference>
<dbReference type="SUPFAM" id="SSF46689">
    <property type="entry name" value="Homeodomain-like"/>
    <property type="match status" value="3"/>
</dbReference>
<evidence type="ECO:0000256" key="2">
    <source>
        <dbReference type="ARBA" id="ARBA00023125"/>
    </source>
</evidence>
<dbReference type="InterPro" id="IPR017930">
    <property type="entry name" value="Myb_dom"/>
</dbReference>
<keyword evidence="10" id="KW-1185">Reference proteome</keyword>
<feature type="compositionally biased region" description="Basic and acidic residues" evidence="5">
    <location>
        <begin position="560"/>
        <end position="571"/>
    </location>
</feature>
<organism evidence="9 10">
    <name type="scientific">Phanerochaete carnosa (strain HHB-10118-sp)</name>
    <name type="common">White-rot fungus</name>
    <name type="synonym">Peniophora carnosa</name>
    <dbReference type="NCBI Taxonomy" id="650164"/>
    <lineage>
        <taxon>Eukaryota</taxon>
        <taxon>Fungi</taxon>
        <taxon>Dikarya</taxon>
        <taxon>Basidiomycota</taxon>
        <taxon>Agaricomycotina</taxon>
        <taxon>Agaricomycetes</taxon>
        <taxon>Polyporales</taxon>
        <taxon>Phanerochaetaceae</taxon>
        <taxon>Phanerochaete</taxon>
    </lineage>
</organism>
<dbReference type="Pfam" id="PF13921">
    <property type="entry name" value="Myb_DNA-bind_6"/>
    <property type="match status" value="1"/>
</dbReference>
<dbReference type="EMBL" id="JH930469">
    <property type="protein sequence ID" value="EKM59453.1"/>
    <property type="molecule type" value="Genomic_DNA"/>
</dbReference>